<evidence type="ECO:0000313" key="2">
    <source>
        <dbReference type="EMBL" id="SHK32474.1"/>
    </source>
</evidence>
<protein>
    <submittedName>
        <fullName evidence="2">Uncharacterized protein</fullName>
    </submittedName>
</protein>
<keyword evidence="1" id="KW-0472">Membrane</keyword>
<keyword evidence="1" id="KW-0812">Transmembrane</keyword>
<feature type="transmembrane region" description="Helical" evidence="1">
    <location>
        <begin position="40"/>
        <end position="67"/>
    </location>
</feature>
<reference evidence="2 4" key="1">
    <citation type="submission" date="2016-11" db="EMBL/GenBank/DDBJ databases">
        <authorList>
            <person name="Jaros S."/>
            <person name="Januszkiewicz K."/>
            <person name="Wedrychowicz H."/>
        </authorList>
    </citation>
    <scope>NUCLEOTIDE SEQUENCE [LARGE SCALE GENOMIC DNA]</scope>
    <source>
        <strain evidence="2 4">LMG 20594</strain>
    </source>
</reference>
<accession>A0A1M6RJ74</accession>
<gene>
    <name evidence="2" type="ORF">SAMN05192548_10192</name>
    <name evidence="3" type="ORF">SAMN05192548_104359</name>
</gene>
<dbReference type="RefSeq" id="WP_073430025.1">
    <property type="nucleotide sequence ID" value="NZ_CADFGY010000049.1"/>
</dbReference>
<keyword evidence="1" id="KW-1133">Transmembrane helix</keyword>
<organism evidence="2 4">
    <name type="scientific">Paraburkholderia terricola</name>
    <dbReference type="NCBI Taxonomy" id="169427"/>
    <lineage>
        <taxon>Bacteria</taxon>
        <taxon>Pseudomonadati</taxon>
        <taxon>Pseudomonadota</taxon>
        <taxon>Betaproteobacteria</taxon>
        <taxon>Burkholderiales</taxon>
        <taxon>Burkholderiaceae</taxon>
        <taxon>Paraburkholderia</taxon>
    </lineage>
</organism>
<dbReference type="AlphaFoldDB" id="A0A1M6RJ74"/>
<evidence type="ECO:0000256" key="1">
    <source>
        <dbReference type="SAM" id="Phobius"/>
    </source>
</evidence>
<proteinExistence type="predicted"/>
<dbReference type="EMBL" id="FRAB01000019">
    <property type="protein sequence ID" value="SHK32474.1"/>
    <property type="molecule type" value="Genomic_DNA"/>
</dbReference>
<dbReference type="EMBL" id="FRAB01000043">
    <property type="protein sequence ID" value="SHK88951.1"/>
    <property type="molecule type" value="Genomic_DNA"/>
</dbReference>
<evidence type="ECO:0000313" key="4">
    <source>
        <dbReference type="Proteomes" id="UP000184395"/>
    </source>
</evidence>
<dbReference type="Proteomes" id="UP000184395">
    <property type="component" value="Unassembled WGS sequence"/>
</dbReference>
<evidence type="ECO:0000313" key="3">
    <source>
        <dbReference type="EMBL" id="SHK88951.1"/>
    </source>
</evidence>
<name>A0A1M6RJ74_9BURK</name>
<dbReference type="STRING" id="169427.SAMN05192548_10192"/>
<dbReference type="OrthoDB" id="9113964at2"/>
<sequence>MIFALLVAATTCCTAWFLTGPAHQRHVGCLFGLADAILWLLAGVSAAKLAIVGIAAFCALCFVRPFLRSYRYARIRRHYVK</sequence>